<dbReference type="PANTHER" id="PTHR11819">
    <property type="entry name" value="SOLUTE CARRIER FAMILY 5"/>
    <property type="match status" value="1"/>
</dbReference>
<dbReference type="PROSITE" id="PS50283">
    <property type="entry name" value="NA_SOLUT_SYMP_3"/>
    <property type="match status" value="1"/>
</dbReference>
<comment type="similarity">
    <text evidence="2 6">Belongs to the sodium:solute symporter (SSF) (TC 2.A.21) family.</text>
</comment>
<comment type="subcellular location">
    <subcellularLocation>
        <location evidence="1">Membrane</location>
        <topology evidence="1">Multi-pass membrane protein</topology>
    </subcellularLocation>
</comment>
<feature type="transmembrane region" description="Helical" evidence="7">
    <location>
        <begin position="44"/>
        <end position="69"/>
    </location>
</feature>
<dbReference type="STRING" id="320771.Cflav_PD5666"/>
<organism evidence="8 9">
    <name type="scientific">Pedosphaera parvula (strain Ellin514)</name>
    <dbReference type="NCBI Taxonomy" id="320771"/>
    <lineage>
        <taxon>Bacteria</taxon>
        <taxon>Pseudomonadati</taxon>
        <taxon>Verrucomicrobiota</taxon>
        <taxon>Pedosphaerae</taxon>
        <taxon>Pedosphaerales</taxon>
        <taxon>Pedosphaeraceae</taxon>
        <taxon>Pedosphaera</taxon>
    </lineage>
</organism>
<feature type="transmembrane region" description="Helical" evidence="7">
    <location>
        <begin position="184"/>
        <end position="203"/>
    </location>
</feature>
<feature type="transmembrane region" description="Helical" evidence="7">
    <location>
        <begin position="6"/>
        <end position="24"/>
    </location>
</feature>
<evidence type="ECO:0000256" key="7">
    <source>
        <dbReference type="SAM" id="Phobius"/>
    </source>
</evidence>
<reference evidence="8 9" key="1">
    <citation type="journal article" date="2011" name="J. Bacteriol.">
        <title>Genome sequence of 'Pedosphaera parvula' Ellin514, an aerobic Verrucomicrobial isolate from pasture soil.</title>
        <authorList>
            <person name="Kant R."/>
            <person name="van Passel M.W."/>
            <person name="Sangwan P."/>
            <person name="Palva A."/>
            <person name="Lucas S."/>
            <person name="Copeland A."/>
            <person name="Lapidus A."/>
            <person name="Glavina Del Rio T."/>
            <person name="Dalin E."/>
            <person name="Tice H."/>
            <person name="Bruce D."/>
            <person name="Goodwin L."/>
            <person name="Pitluck S."/>
            <person name="Chertkov O."/>
            <person name="Larimer F.W."/>
            <person name="Land M.L."/>
            <person name="Hauser L."/>
            <person name="Brettin T.S."/>
            <person name="Detter J.C."/>
            <person name="Han S."/>
            <person name="de Vos W.M."/>
            <person name="Janssen P.H."/>
            <person name="Smidt H."/>
        </authorList>
    </citation>
    <scope>NUCLEOTIDE SEQUENCE [LARGE SCALE GENOMIC DNA]</scope>
    <source>
        <strain evidence="8 9">Ellin514</strain>
    </source>
</reference>
<dbReference type="Gene3D" id="1.20.1730.10">
    <property type="entry name" value="Sodium/glucose cotransporter"/>
    <property type="match status" value="1"/>
</dbReference>
<name>B9XAJ6_PEDPL</name>
<protein>
    <submittedName>
        <fullName evidence="8">Na+/solute symporter</fullName>
    </submittedName>
</protein>
<evidence type="ECO:0000256" key="2">
    <source>
        <dbReference type="ARBA" id="ARBA00006434"/>
    </source>
</evidence>
<dbReference type="PANTHER" id="PTHR11819:SF195">
    <property type="entry name" value="SODIUM_GLUCOSE COTRANSPORTER 4"/>
    <property type="match status" value="1"/>
</dbReference>
<proteinExistence type="inferred from homology"/>
<keyword evidence="5 7" id="KW-0472">Membrane</keyword>
<keyword evidence="9" id="KW-1185">Reference proteome</keyword>
<sequence>MTGLDWAVVALVIVLSMVAGMGVMRLSSRNGAISYFTGDRNLPWWAIAISNTATYQSGSGAFVMLVLTYGLAANWLWWSCWIIWMPLVAIIWAPMWRRMRIMTTAELITLRYGGRPAQFARKIYAIVCCFGFSVLLIGYITGFFARTIAPLVQMSELQILLIFGGTTAIYTMFGGLMGVVVTEILHFGILMVGCTVFMFMAVAQHGGWSHLLAHIAMVRPEALAQTPPVVSSSPSNSIGLLTILILVLQGIFFAGSPTAGEGSTAQRFMAARNERHAMAGQLFNCFLALTFRILPLIGIGLVALSLLWPAGLTQGPPPEGMTVIQDPVYGWAEVIKRCHLPHGFIGLLIAVEVAAYTSTLSALINWGGSFVINDLYRPLDPHATPKREIWVSRLTTLVLFAAASAVAILFVKQMLGWFIFINSAMVIFLLPLAFFRFFWWRFNVWGELAAIILGLPLSLLIWFKFDFQDASKHPIWQGLSLLFGLSFVILIITTLLTPAESFETLAKFYERCRPPGFWGPIRNRIGLTATTQPLFRGVVLNCLLGILSCLGLVLATNAIFVGDWSRMVGGILSACLLGGWLVHRMFQPEAEARETKTVELEKTLNKAPTSEVP</sequence>
<dbReference type="AlphaFoldDB" id="B9XAJ6"/>
<keyword evidence="4 7" id="KW-1133">Transmembrane helix</keyword>
<evidence type="ECO:0000256" key="1">
    <source>
        <dbReference type="ARBA" id="ARBA00004141"/>
    </source>
</evidence>
<keyword evidence="3 7" id="KW-0812">Transmembrane</keyword>
<evidence type="ECO:0000256" key="3">
    <source>
        <dbReference type="ARBA" id="ARBA00022692"/>
    </source>
</evidence>
<feature type="transmembrane region" description="Helical" evidence="7">
    <location>
        <begin position="417"/>
        <end position="435"/>
    </location>
</feature>
<feature type="transmembrane region" description="Helical" evidence="7">
    <location>
        <begin position="238"/>
        <end position="260"/>
    </location>
</feature>
<dbReference type="RefSeq" id="WP_007412844.1">
    <property type="nucleotide sequence ID" value="NZ_ABOX02000002.1"/>
</dbReference>
<evidence type="ECO:0000256" key="6">
    <source>
        <dbReference type="RuleBase" id="RU362091"/>
    </source>
</evidence>
<feature type="transmembrane region" description="Helical" evidence="7">
    <location>
        <begin position="442"/>
        <end position="463"/>
    </location>
</feature>
<dbReference type="InterPro" id="IPR038377">
    <property type="entry name" value="Na/Glc_symporter_sf"/>
</dbReference>
<feature type="transmembrane region" description="Helical" evidence="7">
    <location>
        <begin position="567"/>
        <end position="586"/>
    </location>
</feature>
<gene>
    <name evidence="8" type="ORF">Cflav_PD5666</name>
</gene>
<evidence type="ECO:0000256" key="5">
    <source>
        <dbReference type="ARBA" id="ARBA00023136"/>
    </source>
</evidence>
<comment type="caution">
    <text evidence="8">The sequence shown here is derived from an EMBL/GenBank/DDBJ whole genome shotgun (WGS) entry which is preliminary data.</text>
</comment>
<feature type="transmembrane region" description="Helical" evidence="7">
    <location>
        <begin position="281"/>
        <end position="308"/>
    </location>
</feature>
<dbReference type="GO" id="GO:0005412">
    <property type="term" value="F:D-glucose:sodium symporter activity"/>
    <property type="evidence" value="ECO:0007669"/>
    <property type="project" value="TreeGrafter"/>
</dbReference>
<dbReference type="GO" id="GO:0005886">
    <property type="term" value="C:plasma membrane"/>
    <property type="evidence" value="ECO:0007669"/>
    <property type="project" value="TreeGrafter"/>
</dbReference>
<evidence type="ECO:0000313" key="8">
    <source>
        <dbReference type="EMBL" id="EEF63031.1"/>
    </source>
</evidence>
<feature type="transmembrane region" description="Helical" evidence="7">
    <location>
        <begin position="157"/>
        <end position="177"/>
    </location>
</feature>
<feature type="transmembrane region" description="Helical" evidence="7">
    <location>
        <begin position="538"/>
        <end position="561"/>
    </location>
</feature>
<dbReference type="OrthoDB" id="9810181at2"/>
<evidence type="ECO:0000256" key="4">
    <source>
        <dbReference type="ARBA" id="ARBA00022989"/>
    </source>
</evidence>
<feature type="transmembrane region" description="Helical" evidence="7">
    <location>
        <begin position="123"/>
        <end position="145"/>
    </location>
</feature>
<evidence type="ECO:0000313" key="9">
    <source>
        <dbReference type="Proteomes" id="UP000003688"/>
    </source>
</evidence>
<feature type="transmembrane region" description="Helical" evidence="7">
    <location>
        <begin position="75"/>
        <end position="93"/>
    </location>
</feature>
<feature type="transmembrane region" description="Helical" evidence="7">
    <location>
        <begin position="344"/>
        <end position="368"/>
    </location>
</feature>
<dbReference type="InterPro" id="IPR001734">
    <property type="entry name" value="Na/solute_symporter"/>
</dbReference>
<dbReference type="Proteomes" id="UP000003688">
    <property type="component" value="Unassembled WGS sequence"/>
</dbReference>
<accession>B9XAJ6</accession>
<feature type="transmembrane region" description="Helical" evidence="7">
    <location>
        <begin position="389"/>
        <end position="411"/>
    </location>
</feature>
<dbReference type="EMBL" id="ABOX02000002">
    <property type="protein sequence ID" value="EEF63031.1"/>
    <property type="molecule type" value="Genomic_DNA"/>
</dbReference>
<dbReference type="Pfam" id="PF00474">
    <property type="entry name" value="SSF"/>
    <property type="match status" value="1"/>
</dbReference>
<feature type="transmembrane region" description="Helical" evidence="7">
    <location>
        <begin position="475"/>
        <end position="497"/>
    </location>
</feature>